<organism evidence="2 3">
    <name type="scientific">Croceivirga radicis</name>
    <dbReference type="NCBI Taxonomy" id="1929488"/>
    <lineage>
        <taxon>Bacteria</taxon>
        <taxon>Pseudomonadati</taxon>
        <taxon>Bacteroidota</taxon>
        <taxon>Flavobacteriia</taxon>
        <taxon>Flavobacteriales</taxon>
        <taxon>Flavobacteriaceae</taxon>
        <taxon>Croceivirga</taxon>
    </lineage>
</organism>
<reference evidence="2 3" key="1">
    <citation type="submission" date="2016-12" db="EMBL/GenBank/DDBJ databases">
        <authorList>
            <person name="Song W.-J."/>
            <person name="Kurnit D.M."/>
        </authorList>
    </citation>
    <scope>NUCLEOTIDE SEQUENCE [LARGE SCALE GENOMIC DNA]</scope>
    <source>
        <strain evidence="2 3">HSG9</strain>
    </source>
</reference>
<dbReference type="OrthoDB" id="1114455at2"/>
<comment type="caution">
    <text evidence="2">The sequence shown here is derived from an EMBL/GenBank/DDBJ whole genome shotgun (WGS) entry which is preliminary data.</text>
</comment>
<feature type="signal peptide" evidence="1">
    <location>
        <begin position="1"/>
        <end position="20"/>
    </location>
</feature>
<proteinExistence type="predicted"/>
<gene>
    <name evidence="2" type="ORF">BUL40_13255</name>
</gene>
<dbReference type="Pfam" id="PF11751">
    <property type="entry name" value="PorP_SprF"/>
    <property type="match status" value="1"/>
</dbReference>
<dbReference type="NCBIfam" id="TIGR03519">
    <property type="entry name" value="T9SS_PorP_fam"/>
    <property type="match status" value="1"/>
</dbReference>
<protein>
    <recommendedName>
        <fullName evidence="4">Type IX secretion system membrane protein PorP/SprF</fullName>
    </recommendedName>
</protein>
<dbReference type="AlphaFoldDB" id="A0A1V6LPE6"/>
<name>A0A1V6LPE6_9FLAO</name>
<evidence type="ECO:0000256" key="1">
    <source>
        <dbReference type="SAM" id="SignalP"/>
    </source>
</evidence>
<sequence>MKKINLAIAITFLIMQGLWAQQDAQYTQYMYNTISINPAYAGNRGVFSIAALHRSQWVGLDGAPNTQTLNLHSPVSERVGLGFSVVNDEIGNGTNQDTYFDASASYTIPVSYEGKLSFGLKAGGHILNIDFNKLRVYDPSTDPGNEPVIDNKFSPNFGAGVFYHTDRFYSGLSIPNFLQTEHFDNEAESTSYVATERMNLYFITGYVFDIGARTKFKPAFLFKAVKGAPLQADISANFLFNNKFYAGAAYRWDAAVSALAGFQLSDQLMLGLAYDKETTDLGSQRFNDGSFEVFLRYEFRNKIQKVITPRFF</sequence>
<keyword evidence="3" id="KW-1185">Reference proteome</keyword>
<dbReference type="Proteomes" id="UP000191680">
    <property type="component" value="Unassembled WGS sequence"/>
</dbReference>
<evidence type="ECO:0000313" key="2">
    <source>
        <dbReference type="EMBL" id="OQD42080.1"/>
    </source>
</evidence>
<feature type="chain" id="PRO_5010743474" description="Type IX secretion system membrane protein PorP/SprF" evidence="1">
    <location>
        <begin position="21"/>
        <end position="312"/>
    </location>
</feature>
<evidence type="ECO:0008006" key="4">
    <source>
        <dbReference type="Google" id="ProtNLM"/>
    </source>
</evidence>
<dbReference type="EMBL" id="MTBC01000009">
    <property type="protein sequence ID" value="OQD42080.1"/>
    <property type="molecule type" value="Genomic_DNA"/>
</dbReference>
<keyword evidence="1" id="KW-0732">Signal</keyword>
<dbReference type="InterPro" id="IPR019861">
    <property type="entry name" value="PorP/SprF_Bacteroidetes"/>
</dbReference>
<accession>A0A1V6LPE6</accession>
<dbReference type="RefSeq" id="WP_010517598.1">
    <property type="nucleotide sequence ID" value="NZ_AFOE01000009.1"/>
</dbReference>
<evidence type="ECO:0000313" key="3">
    <source>
        <dbReference type="Proteomes" id="UP000191680"/>
    </source>
</evidence>